<name>A0A812MXS2_SYMPI</name>
<protein>
    <submittedName>
        <fullName evidence="3">AMY1.1 protein</fullName>
    </submittedName>
</protein>
<comment type="caution">
    <text evidence="3">The sequence shown here is derived from an EMBL/GenBank/DDBJ whole genome shotgun (WGS) entry which is preliminary data.</text>
</comment>
<sequence length="1849" mass="205436">MQKALVSIQHIVRPDTQVVDEEALPYKALHALQYKSMLRLRVEGEALHPLWNTVKNAAKRSNLQSAILLGSLMANCAHGPYLSGGNQLSKQRAAQQLAEQLTTAEFNALREDMMMDRAGESEEYAGAIPDCPADIPNLKSVEHLGVFVSHADILLHDLRQGPQAKKLRSSDPAPSTTTPESDGAAMSVDEKKGVAHTEDMAKYKTWFGSLIAMYQVALDWSLNSLLLKKVLDDDLLDDSDEEMADAEAVNQALTFQESQKISVRFMVHTKCESVAERFTEGDVVFVNYGEVPPCVHVRLVGAHIHNDLYVIITPDHDVYEERLSDLNPDFTAYHYGGPGLGAAVPAGIDPRHVYSFGALTAHASGPAAPPVDPRVWVAMESRGGTRSGAIVVQAGQALPAGAVQLGDRAIVDVGNGQHLCLKQIDANLVGSMEAEDLHVLPLRFDPQGQRRAEFADMVALMKQVDMPGGKLQLDGPPSGLEVMKSMVMRGLTPVTDHEHWVRTHELAKGDRSVYEMEVITRVLEALSTVDQLNLPNLKGAELLIRRWQLIREAHRISPTSPDYSAADVFMGWAYRRGDGVDPGLARYVAGELRDQASIAKEARKAKEEMEQRKRTGRREQNMAKTNEVINAVNSMAGFKTPDDGPPSQNQAAAQSILLRQIIDLPRSEDQVFQCEAIRELLLECPSSPYVSGGDGTGGVKAYQRDLVSLPECGAHPLDATELIDEKGREVLERFESTMFVEREANNNIQRIQPYMDETLRSSAQAYNQFIVDIFERGMINFSRTAVSVITPFFVSKKNGRLRLVLDCRASNQLFAAPPDIALAAGYTFAQLEVPQGEVLYTAQSDVKDYFYSIGLPPGLRPYFALPAVQAIDLAGQIPILEGIQGSIYPCMCVVPMGWSWSMWVAQRIHQYQASVALQCGPEQVLVDGRPPPDLSRGEPVLIPYADNMNVCGIDSARVQHAKDCVAERLREVGFRVHEEVQATTRAQALGFIIDGERGQVQPVPARRDKVRLALLWLAGTAHYKAPYRLWRSAADECKNAAALLLVCHCDLRLEWCPNITVSDASLSGTAVSSLDCSADMVRKIGKCREMWRFKSKDPLNRARDMAMSLDPFTDMSTVRDMTGEELDPFQLNLLFEHVPAEVACSPEWRHQFACRMHMKEHITVLEGRGSIQAIRHKLRSRANFKMKHLHLGDNLGMVLAFDRGRAKAVPLLMCCRRAAAFCVATCSVFTHRWVPSEFNAADAGSRQWETASPREAGKATGKKIRDAIMYPGTANESIQETINERIKGTPTKRAVRVALQANSEAVRANKRQKVAPNAVPRARHPNQTLLERAAVAPRTSEEYRHKLDLFKAFCVAQKLPQRKAADVDWALLLFVNQAFLEGWDVSEGVKTVAAVTDYRPELCARHALPRTRRAMQGWRNLDPGVTRPPLAWPLIALIALQMAENGRVFECLAVLLMFVAYLRPGEIFGLRRRDLVKSVLLGPTWAINLHPSEDMQTSKTDVNNESIMLDSKEVLWLGPALECAGTVLNGPLLPTSYSDALRGNMGQVSQLPFHPRCEAERQVGVGLKPSQIRTACLGCPTVREAQWDNQNESKGCARVAQTHGPRTLWPKRTRVKPFLELFAGCGNLSKAGVLCGVPAELWDIEFGAECDLLKPDTVSRLCQRIINHEFGAVHLGLPCITWSRARRDDGRGPGPLRDDDQYLYGLPGLPDVDSRKVREGNRLLEVAIQILEACNRANVPWSLENPQSSRLWLTQELRRLLKTGARMVHCSFCMYGTPWRKATTFMVRQFDQLQLLQCGGPFHKCDRLGGPHIPLAGKDRDGRWKTRIAQPYPEALCMHYMQGLLRQLQ</sequence>
<dbReference type="SUPFAM" id="SSF56672">
    <property type="entry name" value="DNA/RNA polymerases"/>
    <property type="match status" value="1"/>
</dbReference>
<gene>
    <name evidence="3" type="primary">AMY1.1</name>
    <name evidence="3" type="ORF">SPIL2461_LOCUS5960</name>
</gene>
<reference evidence="3" key="1">
    <citation type="submission" date="2021-02" db="EMBL/GenBank/DDBJ databases">
        <authorList>
            <person name="Dougan E. K."/>
            <person name="Rhodes N."/>
            <person name="Thang M."/>
            <person name="Chan C."/>
        </authorList>
    </citation>
    <scope>NUCLEOTIDE SEQUENCE</scope>
</reference>
<dbReference type="EMBL" id="CAJNIZ010008746">
    <property type="protein sequence ID" value="CAE7271071.1"/>
    <property type="molecule type" value="Genomic_DNA"/>
</dbReference>
<evidence type="ECO:0000313" key="4">
    <source>
        <dbReference type="Proteomes" id="UP000649617"/>
    </source>
</evidence>
<feature type="region of interest" description="Disordered" evidence="2">
    <location>
        <begin position="162"/>
        <end position="187"/>
    </location>
</feature>
<evidence type="ECO:0000256" key="2">
    <source>
        <dbReference type="SAM" id="MobiDB-lite"/>
    </source>
</evidence>
<dbReference type="OrthoDB" id="430550at2759"/>
<evidence type="ECO:0000256" key="1">
    <source>
        <dbReference type="SAM" id="Coils"/>
    </source>
</evidence>
<dbReference type="InterPro" id="IPR043502">
    <property type="entry name" value="DNA/RNA_pol_sf"/>
</dbReference>
<organism evidence="3 4">
    <name type="scientific">Symbiodinium pilosum</name>
    <name type="common">Dinoflagellate</name>
    <dbReference type="NCBI Taxonomy" id="2952"/>
    <lineage>
        <taxon>Eukaryota</taxon>
        <taxon>Sar</taxon>
        <taxon>Alveolata</taxon>
        <taxon>Dinophyceae</taxon>
        <taxon>Suessiales</taxon>
        <taxon>Symbiodiniaceae</taxon>
        <taxon>Symbiodinium</taxon>
    </lineage>
</organism>
<dbReference type="Proteomes" id="UP000649617">
    <property type="component" value="Unassembled WGS sequence"/>
</dbReference>
<keyword evidence="1" id="KW-0175">Coiled coil</keyword>
<accession>A0A812MXS2</accession>
<feature type="coiled-coil region" evidence="1">
    <location>
        <begin position="592"/>
        <end position="619"/>
    </location>
</feature>
<evidence type="ECO:0000313" key="3">
    <source>
        <dbReference type="EMBL" id="CAE7271071.1"/>
    </source>
</evidence>
<keyword evidence="4" id="KW-1185">Reference proteome</keyword>
<proteinExistence type="predicted"/>